<reference evidence="2" key="1">
    <citation type="submission" date="2021-04" db="EMBL/GenBank/DDBJ databases">
        <title>Genomic sequence of Actinosynnema pretiosum subsp. pretiosum ATCC 31280 (C-14919).</title>
        <authorList>
            <person name="Bai L."/>
            <person name="Wang X."/>
            <person name="Xiao Y."/>
        </authorList>
    </citation>
    <scope>NUCLEOTIDE SEQUENCE</scope>
    <source>
        <strain evidence="2">ATCC 31280</strain>
    </source>
</reference>
<organism evidence="2 3">
    <name type="scientific">Actinosynnema pretiosum subsp. pretiosum</name>
    <dbReference type="NCBI Taxonomy" id="103721"/>
    <lineage>
        <taxon>Bacteria</taxon>
        <taxon>Bacillati</taxon>
        <taxon>Actinomycetota</taxon>
        <taxon>Actinomycetes</taxon>
        <taxon>Pseudonocardiales</taxon>
        <taxon>Pseudonocardiaceae</taxon>
        <taxon>Actinosynnema</taxon>
    </lineage>
</organism>
<accession>A0AA45L7V5</accession>
<feature type="transmembrane region" description="Helical" evidence="1">
    <location>
        <begin position="104"/>
        <end position="126"/>
    </location>
</feature>
<name>A0AA45L7V5_9PSEU</name>
<feature type="transmembrane region" description="Helical" evidence="1">
    <location>
        <begin position="146"/>
        <end position="166"/>
    </location>
</feature>
<dbReference type="EMBL" id="CP073249">
    <property type="protein sequence ID" value="QUF04946.1"/>
    <property type="molecule type" value="Genomic_DNA"/>
</dbReference>
<feature type="transmembrane region" description="Helical" evidence="1">
    <location>
        <begin position="25"/>
        <end position="48"/>
    </location>
</feature>
<feature type="transmembrane region" description="Helical" evidence="1">
    <location>
        <begin position="251"/>
        <end position="270"/>
    </location>
</feature>
<keyword evidence="1" id="KW-1133">Transmembrane helix</keyword>
<evidence type="ECO:0000313" key="2">
    <source>
        <dbReference type="EMBL" id="QUF04946.1"/>
    </source>
</evidence>
<proteinExistence type="predicted"/>
<keyword evidence="1" id="KW-0812">Transmembrane</keyword>
<feature type="transmembrane region" description="Helical" evidence="1">
    <location>
        <begin position="202"/>
        <end position="224"/>
    </location>
</feature>
<protein>
    <submittedName>
        <fullName evidence="2">Uncharacterized protein</fullName>
    </submittedName>
</protein>
<gene>
    <name evidence="2" type="ORF">KCV87_02095</name>
</gene>
<dbReference type="Proteomes" id="UP000677152">
    <property type="component" value="Chromosome"/>
</dbReference>
<evidence type="ECO:0000256" key="1">
    <source>
        <dbReference type="SAM" id="Phobius"/>
    </source>
</evidence>
<sequence>MVLPNELHQDPEGQDLGGATVPLTVILWAILAPSAAVLVIFIGWSALVRVPYYFSNLSRTSFKINGGMAKEIPKVALKPWLATLRVKWKKSPFKTSISVLSETFFYFLALLLTFASCALATLLIIFPLSFALSLQELAAPLKLFRIIALIGGLVGLLFLFQIIFYYSHRTVKKGRLAPPIIPLPRGEIGAVVRMNFLRSAYLFNRLQIGIGISPFLGSASILIASKQDAAGNLLPPDRIGNTSENNEQSSIYLGLILVGWAIAMAVAEILSRLVNFRMPAQYAVANLNKLLNWESENERSAKQTLGIFDPFGSRRTQMEKSIRSTEILARRLDLVRNDHPVASIIFGCARYMRKFLTRTESMSGKIPIEIQKAMRDTIAVIAGASHPDFLKQAGKSVDAFEADGTPISSLRTKKLGRWASLFTRFSDSTEKYARLGNAAWTITLLLIIIFLSIRGDLDLTKIQIQK</sequence>
<feature type="transmembrane region" description="Helical" evidence="1">
    <location>
        <begin position="432"/>
        <end position="453"/>
    </location>
</feature>
<evidence type="ECO:0000313" key="3">
    <source>
        <dbReference type="Proteomes" id="UP000677152"/>
    </source>
</evidence>
<keyword evidence="1" id="KW-0472">Membrane</keyword>
<dbReference type="AlphaFoldDB" id="A0AA45L7V5"/>